<dbReference type="Gene3D" id="3.40.50.11440">
    <property type="match status" value="1"/>
</dbReference>
<dbReference type="Pfam" id="PF09861">
    <property type="entry name" value="Lar_N"/>
    <property type="match status" value="1"/>
</dbReference>
<dbReference type="KEGG" id="tim:GMBLW1_13720"/>
<evidence type="ECO:0000313" key="3">
    <source>
        <dbReference type="Proteomes" id="UP000464378"/>
    </source>
</evidence>
<reference evidence="2" key="1">
    <citation type="submission" date="2019-04" db="EMBL/GenBank/DDBJ databases">
        <authorList>
            <consortium name="Science for Life Laboratories"/>
        </authorList>
    </citation>
    <scope>NUCLEOTIDE SEQUENCE</scope>
    <source>
        <strain evidence="2">MBLW1</strain>
    </source>
</reference>
<dbReference type="InterPro" id="IPR043166">
    <property type="entry name" value="LarA-like_C"/>
</dbReference>
<sequence>MNDVELTVGRSRWTVSIPPEKRVPLHPEGTGNPIAPVRLLLQQALQQPIRFEPLRRILTPDDSIVIVFDERLPQCVTLLQGVVEELQSAGIAPGQITVLTAPGAQQAWLDDLPESLREIRRLVHAPEDRQQLAYLASTQAGRRLYWNSALVEADQILVLTSHRPDLVAGELSGTTALWPRFSDQATIDEWAARWERKSRNDYAHDLQEEALEAASLLGIPFMIEVIESSQDSIDSILAGLSEITPDVRSQHLQRWGNTIHQRASLVIATISGDPRRHDFDDICRALRAARKAVDPGGWLLLLTEIHPNFPESMQALRHADDPADAIRPLSKRKGLDRVPALDWALAANRARLALAVDLDPETLEDLAALHVADVRSVQRLIDSCDSVLVLPDAHQIRLRLSDAPTT</sequence>
<dbReference type="RefSeq" id="WP_162657747.1">
    <property type="nucleotide sequence ID" value="NZ_LR593887.1"/>
</dbReference>
<keyword evidence="3" id="KW-1185">Reference proteome</keyword>
<gene>
    <name evidence="2" type="ORF">GMBLW1_13720</name>
</gene>
<dbReference type="AlphaFoldDB" id="A0A6C2YLX8"/>
<dbReference type="InterPro" id="IPR018657">
    <property type="entry name" value="LarA-like_N"/>
</dbReference>
<evidence type="ECO:0000313" key="2">
    <source>
        <dbReference type="EMBL" id="VIP02588.1"/>
    </source>
</evidence>
<dbReference type="PANTHER" id="PTHR33171:SF17">
    <property type="entry name" value="LARA-LIKE N-TERMINAL DOMAIN-CONTAINING PROTEIN"/>
    <property type="match status" value="1"/>
</dbReference>
<dbReference type="InterPro" id="IPR048068">
    <property type="entry name" value="LarA-like"/>
</dbReference>
<dbReference type="InParanoid" id="A0A6C2YLX8"/>
<dbReference type="EMBL" id="LR586016">
    <property type="protein sequence ID" value="VIP02588.1"/>
    <property type="molecule type" value="Genomic_DNA"/>
</dbReference>
<dbReference type="Proteomes" id="UP000464378">
    <property type="component" value="Chromosome"/>
</dbReference>
<dbReference type="PANTHER" id="PTHR33171">
    <property type="entry name" value="LAR_N DOMAIN-CONTAINING PROTEIN"/>
    <property type="match status" value="1"/>
</dbReference>
<feature type="domain" description="LarA-like N-terminal" evidence="1">
    <location>
        <begin position="9"/>
        <end position="188"/>
    </location>
</feature>
<dbReference type="GO" id="GO:0050043">
    <property type="term" value="F:lactate racemase activity"/>
    <property type="evidence" value="ECO:0007669"/>
    <property type="project" value="InterPro"/>
</dbReference>
<proteinExistence type="predicted"/>
<dbReference type="Gene3D" id="3.90.226.30">
    <property type="match status" value="1"/>
</dbReference>
<evidence type="ECO:0000259" key="1">
    <source>
        <dbReference type="Pfam" id="PF09861"/>
    </source>
</evidence>
<dbReference type="EMBL" id="LR593887">
    <property type="protein sequence ID" value="VTS01852.1"/>
    <property type="molecule type" value="Genomic_DNA"/>
</dbReference>
<protein>
    <recommendedName>
        <fullName evidence="1">LarA-like N-terminal domain-containing protein</fullName>
    </recommendedName>
</protein>
<accession>A0A6C2YLX8</accession>
<name>A0A6C2YLX8_9BACT</name>
<organism evidence="2">
    <name type="scientific">Tuwongella immobilis</name>
    <dbReference type="NCBI Taxonomy" id="692036"/>
    <lineage>
        <taxon>Bacteria</taxon>
        <taxon>Pseudomonadati</taxon>
        <taxon>Planctomycetota</taxon>
        <taxon>Planctomycetia</taxon>
        <taxon>Gemmatales</taxon>
        <taxon>Gemmataceae</taxon>
        <taxon>Tuwongella</taxon>
    </lineage>
</organism>